<dbReference type="Proteomes" id="UP000536604">
    <property type="component" value="Unassembled WGS sequence"/>
</dbReference>
<dbReference type="AlphaFoldDB" id="A0A841IKF5"/>
<name>A0A841IKF5_9ACTN</name>
<reference evidence="1 2" key="1">
    <citation type="submission" date="2020-08" db="EMBL/GenBank/DDBJ databases">
        <title>Genomic Encyclopedia of Type Strains, Phase III (KMG-III): the genomes of soil and plant-associated and newly described type strains.</title>
        <authorList>
            <person name="Whitman W."/>
        </authorList>
    </citation>
    <scope>NUCLEOTIDE SEQUENCE [LARGE SCALE GENOMIC DNA]</scope>
    <source>
        <strain evidence="1 2">CECT 8712</strain>
    </source>
</reference>
<dbReference type="EMBL" id="JACHJO010000002">
    <property type="protein sequence ID" value="MBB6118552.1"/>
    <property type="molecule type" value="Genomic_DNA"/>
</dbReference>
<accession>A0A841IKF5</accession>
<keyword evidence="2" id="KW-1185">Reference proteome</keyword>
<gene>
    <name evidence="1" type="ORF">FHS13_000484</name>
</gene>
<proteinExistence type="predicted"/>
<dbReference type="RefSeq" id="WP_221442279.1">
    <property type="nucleotide sequence ID" value="NZ_JACHJO010000002.1"/>
</dbReference>
<organism evidence="1 2">
    <name type="scientific">Nocardiopsis algeriensis</name>
    <dbReference type="NCBI Taxonomy" id="1478215"/>
    <lineage>
        <taxon>Bacteria</taxon>
        <taxon>Bacillati</taxon>
        <taxon>Actinomycetota</taxon>
        <taxon>Actinomycetes</taxon>
        <taxon>Streptosporangiales</taxon>
        <taxon>Nocardiopsidaceae</taxon>
        <taxon>Nocardiopsis</taxon>
    </lineage>
</organism>
<comment type="caution">
    <text evidence="1">The sequence shown here is derived from an EMBL/GenBank/DDBJ whole genome shotgun (WGS) entry which is preliminary data.</text>
</comment>
<protein>
    <submittedName>
        <fullName evidence="1">Uncharacterized protein</fullName>
    </submittedName>
</protein>
<evidence type="ECO:0000313" key="1">
    <source>
        <dbReference type="EMBL" id="MBB6118552.1"/>
    </source>
</evidence>
<evidence type="ECO:0000313" key="2">
    <source>
        <dbReference type="Proteomes" id="UP000536604"/>
    </source>
</evidence>
<sequence>MVHSVVLDGVRIHHFGVNADTEQADALAEIISRTVEGPPDIAAAQRFHDALADTDALTVVDDLLEPLAARKVPRRRARTLFRWVLENGTHRNAIKIALGLLGLCGDERERELFVLLGTLDEFTLYAAVALWRSVPDPEPDLFRLARRATGWGRIHAVKRLEGTTDPTILAWLLREGFRSGIMDEYLAHFAAVNGRLLDALAGGGAPGEVDDALLDGAGGILSAMILSEGGPAEGLADYPDAFAALERYAELISDAPAVLGRFSDLVVIRNHLLGGPDRLGVPAGEVVELGRRFERVLERPEWKAQVHAHLDDPEDKDFHVALAAADRLGMRPFDAVLRRLSTVPQDFLSWYRAFRWAGPERVNELVELAGAVLPVDELSTGPSEVSSVGPGYENDLALESVLRGLVHAPGSGWPLIRAGLRNRCIGARSAAVAALEAWPDVSLSAEAVSVLRLAESEEPHTGTREGLSMLLARMDPAAVKD</sequence>